<proteinExistence type="predicted"/>
<protein>
    <submittedName>
        <fullName evidence="1">Uncharacterized protein</fullName>
    </submittedName>
</protein>
<dbReference type="EMBL" id="SACO01000014">
    <property type="protein sequence ID" value="RVU03501.1"/>
    <property type="molecule type" value="Genomic_DNA"/>
</dbReference>
<dbReference type="Proteomes" id="UP000282837">
    <property type="component" value="Unassembled WGS sequence"/>
</dbReference>
<dbReference type="AlphaFoldDB" id="A0A437N0S8"/>
<name>A0A437N0S8_9SPHN</name>
<evidence type="ECO:0000313" key="2">
    <source>
        <dbReference type="Proteomes" id="UP000282837"/>
    </source>
</evidence>
<accession>A0A437N0S8</accession>
<sequence length="90" mass="10097">MAITTKKALKEAVRVLPDIVVKKTEWQEYRVTLRQTAITRLFGLETQDDIREKAEALAYYAADPAEAFDNALGLQEWATALDILNKGKSA</sequence>
<organism evidence="1 2">
    <name type="scientific">Novosphingobium umbonatum</name>
    <dbReference type="NCBI Taxonomy" id="1908524"/>
    <lineage>
        <taxon>Bacteria</taxon>
        <taxon>Pseudomonadati</taxon>
        <taxon>Pseudomonadota</taxon>
        <taxon>Alphaproteobacteria</taxon>
        <taxon>Sphingomonadales</taxon>
        <taxon>Sphingomonadaceae</taxon>
        <taxon>Novosphingobium</taxon>
    </lineage>
</organism>
<reference evidence="1 2" key="1">
    <citation type="submission" date="2019-01" db="EMBL/GenBank/DDBJ databases">
        <authorList>
            <person name="Chen W.-M."/>
        </authorList>
    </citation>
    <scope>NUCLEOTIDE SEQUENCE [LARGE SCALE GENOMIC DNA]</scope>
    <source>
        <strain evidence="1 2">FSY-9</strain>
    </source>
</reference>
<comment type="caution">
    <text evidence="1">The sequence shown here is derived from an EMBL/GenBank/DDBJ whole genome shotgun (WGS) entry which is preliminary data.</text>
</comment>
<gene>
    <name evidence="1" type="ORF">EOE18_15375</name>
</gene>
<keyword evidence="2" id="KW-1185">Reference proteome</keyword>
<dbReference type="RefSeq" id="WP_127711134.1">
    <property type="nucleotide sequence ID" value="NZ_SACO01000014.1"/>
</dbReference>
<evidence type="ECO:0000313" key="1">
    <source>
        <dbReference type="EMBL" id="RVU03501.1"/>
    </source>
</evidence>